<dbReference type="AlphaFoldDB" id="A0A7D9JFU6"/>
<protein>
    <submittedName>
        <fullName evidence="4">Transposable element P transposase</fullName>
    </submittedName>
</protein>
<comment type="caution">
    <text evidence="4">The sequence shown here is derived from an EMBL/GenBank/DDBJ whole genome shotgun (WGS) entry which is preliminary data.</text>
</comment>
<evidence type="ECO:0000313" key="4">
    <source>
        <dbReference type="EMBL" id="CAB4028774.1"/>
    </source>
</evidence>
<dbReference type="InterPro" id="IPR048366">
    <property type="entry name" value="TNP-like_GBD"/>
</dbReference>
<keyword evidence="5" id="KW-1185">Reference proteome</keyword>
<sequence>MPKFGRRYHPHIIRFCLSVHAKSPAAYRELRDSGILVLPSERTLRDYRNFFKPRAGFNPDNIERLKNQASQYFDIQRYVVLSFDEMKIQSKLVFDKHSNELIGFVDLGEEELNLSSGSSDLATHALVFFVRGAASDLKYVLGYFLTKDVTSYQIMPLFWKAVSVLELECNLWVIAAVSDGASPNRLFYQLHADLVEPGCDDVINYTPNLFAPSGNIYFFSDAPHLLKTTRNCLFNSGSGKRTRYMWNNGRYMLWDHVAQLYYSDLDSGLHQLPKLTVDHILLKSYSKMKVSLAVQVLSNAVAQALQRHFPSGEAQETATLCKMMNDFFDCLNVRSTTEHQRKRNALLAPYRTVSDERFHWLQNVFLEYLKSWKSSSELREGDFSEDDRGRMFLSIQTFNGLKLTVTSAIAVTKFLLSEGFEFVLTERFCQDDVEEYFGYQRAQGRRSDNPTAAEFGYNDLKIATLRDVAPHSIKGNVSGRHSGKRSKWYDVSQEPLPKRKATAKKQD</sequence>
<feature type="region of interest" description="Disordered" evidence="1">
    <location>
        <begin position="472"/>
        <end position="507"/>
    </location>
</feature>
<dbReference type="Pfam" id="PF21787">
    <property type="entry name" value="TNP-like_RNaseH_N"/>
    <property type="match status" value="1"/>
</dbReference>
<evidence type="ECO:0000313" key="5">
    <source>
        <dbReference type="Proteomes" id="UP001152795"/>
    </source>
</evidence>
<dbReference type="Pfam" id="PF21788">
    <property type="entry name" value="TNP-like_GBD"/>
    <property type="match status" value="1"/>
</dbReference>
<reference evidence="4" key="1">
    <citation type="submission" date="2020-04" db="EMBL/GenBank/DDBJ databases">
        <authorList>
            <person name="Alioto T."/>
            <person name="Alioto T."/>
            <person name="Gomez Garrido J."/>
        </authorList>
    </citation>
    <scope>NUCLEOTIDE SEQUENCE</scope>
    <source>
        <strain evidence="4">A484AB</strain>
    </source>
</reference>
<evidence type="ECO:0000256" key="1">
    <source>
        <dbReference type="SAM" id="MobiDB-lite"/>
    </source>
</evidence>
<accession>A0A7D9JFU6</accession>
<feature type="compositionally biased region" description="Basic residues" evidence="1">
    <location>
        <begin position="498"/>
        <end position="507"/>
    </location>
</feature>
<dbReference type="EMBL" id="CACRXK020015715">
    <property type="protein sequence ID" value="CAB4028774.1"/>
    <property type="molecule type" value="Genomic_DNA"/>
</dbReference>
<proteinExistence type="predicted"/>
<name>A0A7D9JFU6_PARCT</name>
<dbReference type="InterPro" id="IPR048365">
    <property type="entry name" value="TNP-like_RNaseH_N"/>
</dbReference>
<feature type="domain" description="Transposable element P transposase-like RNase H" evidence="2">
    <location>
        <begin position="55"/>
        <end position="186"/>
    </location>
</feature>
<evidence type="ECO:0000259" key="3">
    <source>
        <dbReference type="Pfam" id="PF21788"/>
    </source>
</evidence>
<dbReference type="OrthoDB" id="5982760at2759"/>
<organism evidence="4 5">
    <name type="scientific">Paramuricea clavata</name>
    <name type="common">Red gorgonian</name>
    <name type="synonym">Violescent sea-whip</name>
    <dbReference type="NCBI Taxonomy" id="317549"/>
    <lineage>
        <taxon>Eukaryota</taxon>
        <taxon>Metazoa</taxon>
        <taxon>Cnidaria</taxon>
        <taxon>Anthozoa</taxon>
        <taxon>Octocorallia</taxon>
        <taxon>Malacalcyonacea</taxon>
        <taxon>Plexauridae</taxon>
        <taxon>Paramuricea</taxon>
    </lineage>
</organism>
<dbReference type="Proteomes" id="UP001152795">
    <property type="component" value="Unassembled WGS sequence"/>
</dbReference>
<evidence type="ECO:0000259" key="2">
    <source>
        <dbReference type="Pfam" id="PF21787"/>
    </source>
</evidence>
<gene>
    <name evidence="4" type="ORF">PACLA_8A065536</name>
</gene>
<feature type="domain" description="Transposable element P transposase-like GTP-binding insertion" evidence="3">
    <location>
        <begin position="224"/>
        <end position="342"/>
    </location>
</feature>